<dbReference type="InterPro" id="IPR006439">
    <property type="entry name" value="HAD-SF_hydro_IA"/>
</dbReference>
<dbReference type="EMBL" id="JAVDSB010000014">
    <property type="protein sequence ID" value="MDR6554062.1"/>
    <property type="molecule type" value="Genomic_DNA"/>
</dbReference>
<reference evidence="1 2" key="1">
    <citation type="submission" date="2023-07" db="EMBL/GenBank/DDBJ databases">
        <title>Sorghum-associated microbial communities from plants grown in Nebraska, USA.</title>
        <authorList>
            <person name="Schachtman D."/>
        </authorList>
    </citation>
    <scope>NUCLEOTIDE SEQUENCE [LARGE SCALE GENOMIC DNA]</scope>
    <source>
        <strain evidence="1 2">CC258</strain>
    </source>
</reference>
<sequence length="249" mass="28841">MRKELTSYKMIYLDAGDTLVTIPAAQTILKQYLELRSVDRDEAHIHELFTEAFRLFYYVEKKDNFVVCSPESDREFWVNLYHYVLHKLGIHEDWTEEEIFNCCHELYDIFTAPKYYDLFDDVKPFLEALRVRGFRIGIISNFAPTLKAILADKDVLHYFDPVLVSTEVGLEKPDPAIFKLALQMADVAAEDVLYVGDHETNDIWAPNQVGIDAVRIIRYPYHTGDGIRSLLELIQEPAGDVREKGYEPA</sequence>
<evidence type="ECO:0000313" key="1">
    <source>
        <dbReference type="EMBL" id="MDR6554062.1"/>
    </source>
</evidence>
<keyword evidence="1" id="KW-0378">Hydrolase</keyword>
<dbReference type="InterPro" id="IPR036412">
    <property type="entry name" value="HAD-like_sf"/>
</dbReference>
<dbReference type="PRINTS" id="PR00413">
    <property type="entry name" value="HADHALOGNASE"/>
</dbReference>
<dbReference type="PANTHER" id="PTHR46191">
    <property type="match status" value="1"/>
</dbReference>
<dbReference type="SUPFAM" id="SSF56784">
    <property type="entry name" value="HAD-like"/>
    <property type="match status" value="1"/>
</dbReference>
<dbReference type="SFLD" id="SFLDG01129">
    <property type="entry name" value="C1.5:_HAD__Beta-PGM__Phosphata"/>
    <property type="match status" value="1"/>
</dbReference>
<evidence type="ECO:0000313" key="2">
    <source>
        <dbReference type="Proteomes" id="UP001267290"/>
    </source>
</evidence>
<dbReference type="Gene3D" id="1.10.150.720">
    <property type="entry name" value="Haloacid dehalogenase-like hydrolase"/>
    <property type="match status" value="1"/>
</dbReference>
<dbReference type="GO" id="GO:0016787">
    <property type="term" value="F:hydrolase activity"/>
    <property type="evidence" value="ECO:0007669"/>
    <property type="project" value="UniProtKB-KW"/>
</dbReference>
<dbReference type="InterPro" id="IPR051828">
    <property type="entry name" value="HAD-like_hydrolase_domain"/>
</dbReference>
<dbReference type="Pfam" id="PF00702">
    <property type="entry name" value="Hydrolase"/>
    <property type="match status" value="1"/>
</dbReference>
<dbReference type="PANTHER" id="PTHR46191:SF2">
    <property type="entry name" value="HALOACID DEHALOGENASE-LIKE HYDROLASE DOMAIN-CONTAINING PROTEIN 3"/>
    <property type="match status" value="1"/>
</dbReference>
<dbReference type="RefSeq" id="WP_310501510.1">
    <property type="nucleotide sequence ID" value="NZ_JAVDSB010000014.1"/>
</dbReference>
<comment type="caution">
    <text evidence="1">The sequence shown here is derived from an EMBL/GenBank/DDBJ whole genome shotgun (WGS) entry which is preliminary data.</text>
</comment>
<dbReference type="SFLD" id="SFLDS00003">
    <property type="entry name" value="Haloacid_Dehalogenase"/>
    <property type="match status" value="1"/>
</dbReference>
<dbReference type="Gene3D" id="3.40.50.1000">
    <property type="entry name" value="HAD superfamily/HAD-like"/>
    <property type="match status" value="1"/>
</dbReference>
<name>A0ABU1P4R5_9BACL</name>
<dbReference type="Proteomes" id="UP001267290">
    <property type="component" value="Unassembled WGS sequence"/>
</dbReference>
<organism evidence="1 2">
    <name type="scientific">Paenibacillus qinlingensis</name>
    <dbReference type="NCBI Taxonomy" id="1837343"/>
    <lineage>
        <taxon>Bacteria</taxon>
        <taxon>Bacillati</taxon>
        <taxon>Bacillota</taxon>
        <taxon>Bacilli</taxon>
        <taxon>Bacillales</taxon>
        <taxon>Paenibacillaceae</taxon>
        <taxon>Paenibacillus</taxon>
    </lineage>
</organism>
<gene>
    <name evidence="1" type="ORF">J2736_005277</name>
</gene>
<keyword evidence="2" id="KW-1185">Reference proteome</keyword>
<accession>A0ABU1P4R5</accession>
<dbReference type="NCBIfam" id="TIGR01549">
    <property type="entry name" value="HAD-SF-IA-v1"/>
    <property type="match status" value="1"/>
</dbReference>
<protein>
    <submittedName>
        <fullName evidence="1">Hydrolase of the HAD superfamily</fullName>
    </submittedName>
</protein>
<dbReference type="InterPro" id="IPR044924">
    <property type="entry name" value="HAD-SF_hydro_IA_REG-2-like_cap"/>
</dbReference>
<proteinExistence type="predicted"/>
<dbReference type="InterPro" id="IPR023214">
    <property type="entry name" value="HAD_sf"/>
</dbReference>